<dbReference type="InterPro" id="IPR011032">
    <property type="entry name" value="GroES-like_sf"/>
</dbReference>
<feature type="compositionally biased region" description="Low complexity" evidence="1">
    <location>
        <begin position="756"/>
        <end position="765"/>
    </location>
</feature>
<dbReference type="SUPFAM" id="SSF50129">
    <property type="entry name" value="GroES-like"/>
    <property type="match status" value="1"/>
</dbReference>
<dbReference type="Pfam" id="PF08240">
    <property type="entry name" value="ADH_N"/>
    <property type="match status" value="1"/>
</dbReference>
<evidence type="ECO:0000259" key="2">
    <source>
        <dbReference type="Pfam" id="PF08240"/>
    </source>
</evidence>
<feature type="compositionally biased region" description="Polar residues" evidence="1">
    <location>
        <begin position="289"/>
        <end position="299"/>
    </location>
</feature>
<evidence type="ECO:0000313" key="3">
    <source>
        <dbReference type="EMBL" id="KAF8485069.1"/>
    </source>
</evidence>
<dbReference type="GO" id="GO:0005739">
    <property type="term" value="C:mitochondrion"/>
    <property type="evidence" value="ECO:0007669"/>
    <property type="project" value="TreeGrafter"/>
</dbReference>
<feature type="region of interest" description="Disordered" evidence="1">
    <location>
        <begin position="133"/>
        <end position="197"/>
    </location>
</feature>
<reference evidence="3" key="2">
    <citation type="journal article" date="2020" name="Nat. Commun.">
        <title>Large-scale genome sequencing of mycorrhizal fungi provides insights into the early evolution of symbiotic traits.</title>
        <authorList>
            <person name="Miyauchi S."/>
            <person name="Kiss E."/>
            <person name="Kuo A."/>
            <person name="Drula E."/>
            <person name="Kohler A."/>
            <person name="Sanchez-Garcia M."/>
            <person name="Morin E."/>
            <person name="Andreopoulos B."/>
            <person name="Barry K.W."/>
            <person name="Bonito G."/>
            <person name="Buee M."/>
            <person name="Carver A."/>
            <person name="Chen C."/>
            <person name="Cichocki N."/>
            <person name="Clum A."/>
            <person name="Culley D."/>
            <person name="Crous P.W."/>
            <person name="Fauchery L."/>
            <person name="Girlanda M."/>
            <person name="Hayes R.D."/>
            <person name="Keri Z."/>
            <person name="LaButti K."/>
            <person name="Lipzen A."/>
            <person name="Lombard V."/>
            <person name="Magnuson J."/>
            <person name="Maillard F."/>
            <person name="Murat C."/>
            <person name="Nolan M."/>
            <person name="Ohm R.A."/>
            <person name="Pangilinan J."/>
            <person name="Pereira M.F."/>
            <person name="Perotto S."/>
            <person name="Peter M."/>
            <person name="Pfister S."/>
            <person name="Riley R."/>
            <person name="Sitrit Y."/>
            <person name="Stielow J.B."/>
            <person name="Szollosi G."/>
            <person name="Zifcakova L."/>
            <person name="Stursova M."/>
            <person name="Spatafora J.W."/>
            <person name="Tedersoo L."/>
            <person name="Vaario L.M."/>
            <person name="Yamada A."/>
            <person name="Yan M."/>
            <person name="Wang P."/>
            <person name="Xu J."/>
            <person name="Bruns T."/>
            <person name="Baldrian P."/>
            <person name="Vilgalys R."/>
            <person name="Dunand C."/>
            <person name="Henrissat B."/>
            <person name="Grigoriev I.V."/>
            <person name="Hibbett D."/>
            <person name="Nagy L.G."/>
            <person name="Martin F.M."/>
        </authorList>
    </citation>
    <scope>NUCLEOTIDE SEQUENCE</scope>
    <source>
        <strain evidence="3">Prilba</strain>
    </source>
</reference>
<evidence type="ECO:0000256" key="1">
    <source>
        <dbReference type="SAM" id="MobiDB-lite"/>
    </source>
</evidence>
<dbReference type="OrthoDB" id="201656at2759"/>
<dbReference type="Proteomes" id="UP000759537">
    <property type="component" value="Unassembled WGS sequence"/>
</dbReference>
<dbReference type="PANTHER" id="PTHR11695:SF294">
    <property type="entry name" value="RETICULON-4-INTERACTING PROTEIN 1, MITOCHONDRIAL"/>
    <property type="match status" value="1"/>
</dbReference>
<dbReference type="InterPro" id="IPR013154">
    <property type="entry name" value="ADH-like_N"/>
</dbReference>
<feature type="compositionally biased region" description="Basic residues" evidence="1">
    <location>
        <begin position="179"/>
        <end position="188"/>
    </location>
</feature>
<protein>
    <recommendedName>
        <fullName evidence="2">Alcohol dehydrogenase-like N-terminal domain-containing protein</fullName>
    </recommendedName>
</protein>
<dbReference type="Gene3D" id="3.90.180.10">
    <property type="entry name" value="Medium-chain alcohol dehydrogenases, catalytic domain"/>
    <property type="match status" value="1"/>
</dbReference>
<reference evidence="3" key="1">
    <citation type="submission" date="2019-10" db="EMBL/GenBank/DDBJ databases">
        <authorList>
            <consortium name="DOE Joint Genome Institute"/>
            <person name="Kuo A."/>
            <person name="Miyauchi S."/>
            <person name="Kiss E."/>
            <person name="Drula E."/>
            <person name="Kohler A."/>
            <person name="Sanchez-Garcia M."/>
            <person name="Andreopoulos B."/>
            <person name="Barry K.W."/>
            <person name="Bonito G."/>
            <person name="Buee M."/>
            <person name="Carver A."/>
            <person name="Chen C."/>
            <person name="Cichocki N."/>
            <person name="Clum A."/>
            <person name="Culley D."/>
            <person name="Crous P.W."/>
            <person name="Fauchery L."/>
            <person name="Girlanda M."/>
            <person name="Hayes R."/>
            <person name="Keri Z."/>
            <person name="LaButti K."/>
            <person name="Lipzen A."/>
            <person name="Lombard V."/>
            <person name="Magnuson J."/>
            <person name="Maillard F."/>
            <person name="Morin E."/>
            <person name="Murat C."/>
            <person name="Nolan M."/>
            <person name="Ohm R."/>
            <person name="Pangilinan J."/>
            <person name="Pereira M."/>
            <person name="Perotto S."/>
            <person name="Peter M."/>
            <person name="Riley R."/>
            <person name="Sitrit Y."/>
            <person name="Stielow B."/>
            <person name="Szollosi G."/>
            <person name="Zifcakova L."/>
            <person name="Stursova M."/>
            <person name="Spatafora J.W."/>
            <person name="Tedersoo L."/>
            <person name="Vaario L.-M."/>
            <person name="Yamada A."/>
            <person name="Yan M."/>
            <person name="Wang P."/>
            <person name="Xu J."/>
            <person name="Bruns T."/>
            <person name="Baldrian P."/>
            <person name="Vilgalys R."/>
            <person name="Henrissat B."/>
            <person name="Grigoriev I.V."/>
            <person name="Hibbett D."/>
            <person name="Nagy L.G."/>
            <person name="Martin F.M."/>
        </authorList>
    </citation>
    <scope>NUCLEOTIDE SEQUENCE</scope>
    <source>
        <strain evidence="3">Prilba</strain>
    </source>
</reference>
<comment type="caution">
    <text evidence="3">The sequence shown here is derived from an EMBL/GenBank/DDBJ whole genome shotgun (WGS) entry which is preliminary data.</text>
</comment>
<proteinExistence type="predicted"/>
<feature type="compositionally biased region" description="Polar residues" evidence="1">
    <location>
        <begin position="84"/>
        <end position="97"/>
    </location>
</feature>
<dbReference type="AlphaFoldDB" id="A0A9P5TCE6"/>
<feature type="region of interest" description="Disordered" evidence="1">
    <location>
        <begin position="738"/>
        <end position="765"/>
    </location>
</feature>
<dbReference type="EMBL" id="WHVB01000003">
    <property type="protein sequence ID" value="KAF8485069.1"/>
    <property type="molecule type" value="Genomic_DNA"/>
</dbReference>
<feature type="compositionally biased region" description="Low complexity" evidence="1">
    <location>
        <begin position="135"/>
        <end position="164"/>
    </location>
</feature>
<feature type="region of interest" description="Disordered" evidence="1">
    <location>
        <begin position="229"/>
        <end position="307"/>
    </location>
</feature>
<dbReference type="PANTHER" id="PTHR11695">
    <property type="entry name" value="ALCOHOL DEHYDROGENASE RELATED"/>
    <property type="match status" value="1"/>
</dbReference>
<gene>
    <name evidence="3" type="ORF">DFH94DRAFT_260834</name>
</gene>
<accession>A0A9P5TCE6</accession>
<feature type="domain" description="Alcohol dehydrogenase-like N-terminal" evidence="2">
    <location>
        <begin position="424"/>
        <end position="515"/>
    </location>
</feature>
<sequence>MAKPTFLQSLLGRPSQSYAFPPERQRYSSKADLARIAAALALASDAAVATSSSFGTEAPPPLTGVEHYQKEGYPRPNEGIPLPCSSSPQQITSDFNYSDSDDEDSTEDVFYTPFSSPPTSMLIDPPIVFLPPDPSSLLSLDDKSSSSSSSSSSSHSALSCSTPPTSDELHAACAALQKRPTRQSRSKRTSTPSKSYSYTDEDWAKEFRWLVQPSASTSRRRTALDVAQSAFSPTITNKSKPRPRPRTVVSRPIPSQRMTALLEEDEDATDDLRSSAPPSHLTGPFSPALSRTNSITSNSHDIHSASHPRTISLNSRTVELPQFPSTSAPGPAPGYTTLTLPRASYRPEDPWRSLGGGHVNLPRDGRAQTSMVSIEVVRGAASVSFLSSGFRKRNSASPPHKKHDLTGAIALSSHRPPPSFVPNSDVLVQVHAVGLEGLDRQIVTDRVAASDAGGKGATSFVPGRGVLGRVVECGLEVSSDTLKKGEWVIGLLDAKKCGALSEFVLLDRHRVHRAPQPSTHIPIPTPNNSVPSFSLESLALLPLLGVPAYRAIRTYTASKSPLSTGGTALILRGQDGAGGLATLMLRAIGVNVIVQVDPLAVGYDATAPAQPFMLFSESDDKALGTGTPRRLQEVCARLRGWGVEGICVGAPLPVIHALDVDVDFVLDTIGGQEIWYAARDLLARGTASRGPAQFTTIIGDAGSGKAVPTAQDHWRAGVRSLKRAMTFSGSSRGSRNGFLSLPVGRSSPSRNRGRLPSSMAPAARRTAAPMRTANYTWVPCVADVDFEGGDVRDALATLLTSLALQNPSPDALLGLGGEYGAGRVLPFERAPEAFGGSVLEGGGTAVIRVVL</sequence>
<keyword evidence="4" id="KW-1185">Reference proteome</keyword>
<dbReference type="InterPro" id="IPR050700">
    <property type="entry name" value="YIM1/Zinc_Alcohol_DH_Fams"/>
</dbReference>
<dbReference type="Gene3D" id="3.40.50.720">
    <property type="entry name" value="NAD(P)-binding Rossmann-like Domain"/>
    <property type="match status" value="1"/>
</dbReference>
<organism evidence="3 4">
    <name type="scientific">Russula ochroleuca</name>
    <dbReference type="NCBI Taxonomy" id="152965"/>
    <lineage>
        <taxon>Eukaryota</taxon>
        <taxon>Fungi</taxon>
        <taxon>Dikarya</taxon>
        <taxon>Basidiomycota</taxon>
        <taxon>Agaricomycotina</taxon>
        <taxon>Agaricomycetes</taxon>
        <taxon>Russulales</taxon>
        <taxon>Russulaceae</taxon>
        <taxon>Russula</taxon>
    </lineage>
</organism>
<evidence type="ECO:0000313" key="4">
    <source>
        <dbReference type="Proteomes" id="UP000759537"/>
    </source>
</evidence>
<name>A0A9P5TCE6_9AGAM</name>
<feature type="region of interest" description="Disordered" evidence="1">
    <location>
        <begin position="50"/>
        <end position="117"/>
    </location>
</feature>